<dbReference type="OrthoDB" id="3183767at2759"/>
<evidence type="ECO:0000256" key="1">
    <source>
        <dbReference type="SAM" id="MobiDB-lite"/>
    </source>
</evidence>
<dbReference type="EMBL" id="KN822076">
    <property type="protein sequence ID" value="KIM59155.1"/>
    <property type="molecule type" value="Genomic_DNA"/>
</dbReference>
<sequence length="703" mass="80551">MYRSLTSVIWTAFSEPISKWFHFTPFKCIWRSVSGREQRVFDELYLSDTWNKAHDEIQKQKRVDDCQLERVIAGLMFWSDSTQLAQFGHSNVWPIYLFFGNLSKYIRASVASGACHPIAFIPPLPPSLINFVKQRKSHSDVLAHCKRELFHAVWNILLDEDFLEAYKNGIVVKCFDVPPFGRDAIRCFPADVAEMMQKTARHFEDMLQCAIPVFDGLFPDEHDASIRVLLSRLAEWHALAKLQLHTEDSLNLLEQSLRMLTMQLRRFVEVTCVAFQTKELPSEAAAWQRRQGQAQTENQSGPCTKTFNMLTYKVHALGDYVQTIRLFGTTDSYTTQIEQFNNPLMFGVSDMDAIPELHHILSSSCNRVVNLRKFLHDLRAHGDPAVMHDYISRLKDHLLSWLYQYEYDRDECQFSAVKHSHLHFIDNLNNVTESKTFHVNYTSYDICHQQDFMQPGHGCTIMVLSREDGPGAHPFWYAQVLQAFLIPIIHTVPDALNRSQQIMEVLWVRWLGMEPGYRWGFKAACLPKVGFVPETDENAFGFLDPSFVIRGCHLIPAFSEGRTDTLLRRAESLARQPGETDNWCVFYVNIFMDRDMFSRFAGIGIGHEAQYNIRTMGGTDVNTFEDDTFPMADYEDEGDDMFHAGQESFSSPHGDNTDPHNGHDDNSDDSDGEGDSDSILFDDNSSCGLNDSEESDDGSGFEF</sequence>
<feature type="compositionally biased region" description="Acidic residues" evidence="1">
    <location>
        <begin position="629"/>
        <end position="639"/>
    </location>
</feature>
<feature type="region of interest" description="Disordered" evidence="1">
    <location>
        <begin position="629"/>
        <end position="703"/>
    </location>
</feature>
<dbReference type="STRING" id="1036808.A0A0C3DEP7"/>
<dbReference type="InterPro" id="IPR041078">
    <property type="entry name" value="Plavaka"/>
</dbReference>
<organism evidence="2 3">
    <name type="scientific">Scleroderma citrinum Foug A</name>
    <dbReference type="NCBI Taxonomy" id="1036808"/>
    <lineage>
        <taxon>Eukaryota</taxon>
        <taxon>Fungi</taxon>
        <taxon>Dikarya</taxon>
        <taxon>Basidiomycota</taxon>
        <taxon>Agaricomycotina</taxon>
        <taxon>Agaricomycetes</taxon>
        <taxon>Agaricomycetidae</taxon>
        <taxon>Boletales</taxon>
        <taxon>Sclerodermatineae</taxon>
        <taxon>Sclerodermataceae</taxon>
        <taxon>Scleroderma</taxon>
    </lineage>
</organism>
<evidence type="ECO:0000313" key="2">
    <source>
        <dbReference type="EMBL" id="KIM59155.1"/>
    </source>
</evidence>
<reference evidence="2 3" key="1">
    <citation type="submission" date="2014-04" db="EMBL/GenBank/DDBJ databases">
        <authorList>
            <consortium name="DOE Joint Genome Institute"/>
            <person name="Kuo A."/>
            <person name="Kohler A."/>
            <person name="Nagy L.G."/>
            <person name="Floudas D."/>
            <person name="Copeland A."/>
            <person name="Barry K.W."/>
            <person name="Cichocki N."/>
            <person name="Veneault-Fourrey C."/>
            <person name="LaButti K."/>
            <person name="Lindquist E.A."/>
            <person name="Lipzen A."/>
            <person name="Lundell T."/>
            <person name="Morin E."/>
            <person name="Murat C."/>
            <person name="Sun H."/>
            <person name="Tunlid A."/>
            <person name="Henrissat B."/>
            <person name="Grigoriev I.V."/>
            <person name="Hibbett D.S."/>
            <person name="Martin F."/>
            <person name="Nordberg H.P."/>
            <person name="Cantor M.N."/>
            <person name="Hua S.X."/>
        </authorList>
    </citation>
    <scope>NUCLEOTIDE SEQUENCE [LARGE SCALE GENOMIC DNA]</scope>
    <source>
        <strain evidence="2 3">Foug A</strain>
    </source>
</reference>
<protein>
    <submittedName>
        <fullName evidence="2">Uncharacterized protein</fullName>
    </submittedName>
</protein>
<feature type="compositionally biased region" description="Acidic residues" evidence="1">
    <location>
        <begin position="691"/>
        <end position="703"/>
    </location>
</feature>
<accession>A0A0C3DEP7</accession>
<dbReference type="HOGENOM" id="CLU_002498_0_1_1"/>
<feature type="compositionally biased region" description="Basic and acidic residues" evidence="1">
    <location>
        <begin position="655"/>
        <end position="665"/>
    </location>
</feature>
<keyword evidence="3" id="KW-1185">Reference proteome</keyword>
<dbReference type="InParanoid" id="A0A0C3DEP7"/>
<reference evidence="3" key="2">
    <citation type="submission" date="2015-01" db="EMBL/GenBank/DDBJ databases">
        <title>Evolutionary Origins and Diversification of the Mycorrhizal Mutualists.</title>
        <authorList>
            <consortium name="DOE Joint Genome Institute"/>
            <consortium name="Mycorrhizal Genomics Consortium"/>
            <person name="Kohler A."/>
            <person name="Kuo A."/>
            <person name="Nagy L.G."/>
            <person name="Floudas D."/>
            <person name="Copeland A."/>
            <person name="Barry K.W."/>
            <person name="Cichocki N."/>
            <person name="Veneault-Fourrey C."/>
            <person name="LaButti K."/>
            <person name="Lindquist E.A."/>
            <person name="Lipzen A."/>
            <person name="Lundell T."/>
            <person name="Morin E."/>
            <person name="Murat C."/>
            <person name="Riley R."/>
            <person name="Ohm R."/>
            <person name="Sun H."/>
            <person name="Tunlid A."/>
            <person name="Henrissat B."/>
            <person name="Grigoriev I.V."/>
            <person name="Hibbett D.S."/>
            <person name="Martin F."/>
        </authorList>
    </citation>
    <scope>NUCLEOTIDE SEQUENCE [LARGE SCALE GENOMIC DNA]</scope>
    <source>
        <strain evidence="3">Foug A</strain>
    </source>
</reference>
<gene>
    <name evidence="2" type="ORF">SCLCIDRAFT_27457</name>
</gene>
<proteinExistence type="predicted"/>
<evidence type="ECO:0000313" key="3">
    <source>
        <dbReference type="Proteomes" id="UP000053989"/>
    </source>
</evidence>
<name>A0A0C3DEP7_9AGAM</name>
<dbReference type="AlphaFoldDB" id="A0A0C3DEP7"/>
<dbReference type="Proteomes" id="UP000053989">
    <property type="component" value="Unassembled WGS sequence"/>
</dbReference>
<dbReference type="Pfam" id="PF18759">
    <property type="entry name" value="Plavaka"/>
    <property type="match status" value="1"/>
</dbReference>
<feature type="compositionally biased region" description="Acidic residues" evidence="1">
    <location>
        <begin position="666"/>
        <end position="676"/>
    </location>
</feature>